<comment type="caution">
    <text evidence="9">Lacks conserved residue(s) required for the propagation of feature annotation.</text>
</comment>
<comment type="similarity">
    <text evidence="9">Belongs to the binding-protein-dependent transport system permease family. CysTW subfamily.</text>
</comment>
<dbReference type="EMBL" id="CP032322">
    <property type="protein sequence ID" value="QCN98098.1"/>
    <property type="molecule type" value="Genomic_DNA"/>
</dbReference>
<evidence type="ECO:0000256" key="5">
    <source>
        <dbReference type="ARBA" id="ARBA00022989"/>
    </source>
</evidence>
<dbReference type="Gene3D" id="1.10.3720.10">
    <property type="entry name" value="MetI-like"/>
    <property type="match status" value="1"/>
</dbReference>
<evidence type="ECO:0000313" key="11">
    <source>
        <dbReference type="EMBL" id="PNQ94898.1"/>
    </source>
</evidence>
<dbReference type="SUPFAM" id="SSF161098">
    <property type="entry name" value="MetI-like"/>
    <property type="match status" value="1"/>
</dbReference>
<evidence type="ECO:0000256" key="3">
    <source>
        <dbReference type="ARBA" id="ARBA00022448"/>
    </source>
</evidence>
<keyword evidence="11" id="KW-0614">Plasmid</keyword>
<comment type="function">
    <text evidence="8">Part of the ABC transporter complex CysAWTP (TC 3.A.1.6.1) involved in sulfate/thiosulfate import. Probably responsible for the translocation of the substrate across the membrane.</text>
</comment>
<dbReference type="AlphaFoldDB" id="A0A2K1FQT9"/>
<dbReference type="Proteomes" id="UP000298595">
    <property type="component" value="Plasmid p1"/>
</dbReference>
<dbReference type="PANTHER" id="PTHR30406">
    <property type="entry name" value="SULFATE TRANSPORT SYSTEM PERMEASE PROTEIN"/>
    <property type="match status" value="1"/>
</dbReference>
<keyword evidence="4 9" id="KW-0812">Transmembrane</keyword>
<dbReference type="FunFam" id="1.10.3720.10:FF:000004">
    <property type="entry name" value="Sulfate transport system permease protein CysT"/>
    <property type="match status" value="1"/>
</dbReference>
<feature type="transmembrane region" description="Helical" evidence="9">
    <location>
        <begin position="141"/>
        <end position="166"/>
    </location>
</feature>
<dbReference type="RefSeq" id="WP_040135674.1">
    <property type="nucleotide sequence ID" value="NZ_CP032331.1"/>
</dbReference>
<reference evidence="12 14" key="2">
    <citation type="submission" date="2018-09" db="EMBL/GenBank/DDBJ databases">
        <title>Whole genome based analysis of evolution and adaptive divergence in Indian and Brazilian strains of Azospirillum brasilense.</title>
        <authorList>
            <person name="Singh C."/>
            <person name="Tripathi A.K."/>
        </authorList>
    </citation>
    <scope>NUCLEOTIDE SEQUENCE [LARGE SCALE GENOMIC DNA]</scope>
    <source>
        <strain evidence="12 14">MTCC4035</strain>
        <plasmid evidence="12 14">p1</plasmid>
    </source>
</reference>
<keyword evidence="3 9" id="KW-0813">Transport</keyword>
<evidence type="ECO:0000259" key="10">
    <source>
        <dbReference type="PROSITE" id="PS50928"/>
    </source>
</evidence>
<evidence type="ECO:0000313" key="13">
    <source>
        <dbReference type="Proteomes" id="UP000236268"/>
    </source>
</evidence>
<feature type="transmembrane region" description="Helical" evidence="9">
    <location>
        <begin position="21"/>
        <end position="46"/>
    </location>
</feature>
<feature type="transmembrane region" description="Helical" evidence="9">
    <location>
        <begin position="107"/>
        <end position="129"/>
    </location>
</feature>
<feature type="transmembrane region" description="Helical" evidence="9">
    <location>
        <begin position="252"/>
        <end position="276"/>
    </location>
</feature>
<dbReference type="Pfam" id="PF00528">
    <property type="entry name" value="BPD_transp_1"/>
    <property type="match status" value="1"/>
</dbReference>
<dbReference type="Proteomes" id="UP000236268">
    <property type="component" value="Unassembled WGS sequence"/>
</dbReference>
<sequence length="286" mass="30415">MLPNTGGTVLSVLRKPSVLPGFGLTLGFTLTYLSLIVLLPLAALALKAAGLGWSGFWDAVLTPRVLAAFKVSFGLSLAAAAVNAVFGFIVAWVLVRYRFPGDRIVDALVDLPFALPTAVAGIALSALYAPNGWIGSLLMEWFGLRVAFTPLGIAIALTFIGLPFVVRTVQPILQDLPPEEEEAAAALGATRWQAFRRVVFPALLPALLTGFALSFARGVGEYGSVIFIAGNIPGLSEILPLLIVIKLEQYDYAGAAAVGVLMLMASFVLLLALNLLQAWMRSRHAR</sequence>
<reference evidence="11 13" key="1">
    <citation type="submission" date="2018-01" db="EMBL/GenBank/DDBJ databases">
        <title>Whole genome sequence of Azospirillum brasilense REC3 isolated from strawberry roots.</title>
        <authorList>
            <person name="Fontana C.A."/>
            <person name="Salazar S.M."/>
            <person name="Bassi D."/>
            <person name="Puglisi E."/>
            <person name="Lovaisa N.C."/>
            <person name="Toffoli L.M."/>
            <person name="Pedraza R."/>
            <person name="Cocconcelli P.S."/>
        </authorList>
    </citation>
    <scope>NUCLEOTIDE SEQUENCE [LARGE SCALE GENOMIC DNA]</scope>
    <source>
        <strain evidence="11 13">REC3</strain>
        <plasmid evidence="11">p51unnamed</plasmid>
    </source>
</reference>
<name>A0A2K1FQT9_9PROT</name>
<evidence type="ECO:0000256" key="8">
    <source>
        <dbReference type="ARBA" id="ARBA00025323"/>
    </source>
</evidence>
<keyword evidence="6 9" id="KW-0764">Sulfate transport</keyword>
<dbReference type="CDD" id="cd06261">
    <property type="entry name" value="TM_PBP2"/>
    <property type="match status" value="1"/>
</dbReference>
<dbReference type="GO" id="GO:0005886">
    <property type="term" value="C:plasma membrane"/>
    <property type="evidence" value="ECO:0007669"/>
    <property type="project" value="UniProtKB-SubCell"/>
</dbReference>
<evidence type="ECO:0000256" key="9">
    <source>
        <dbReference type="RuleBase" id="RU366001"/>
    </source>
</evidence>
<protein>
    <recommendedName>
        <fullName evidence="9">Sulfate transport system permease protein CysT</fullName>
    </recommendedName>
</protein>
<evidence type="ECO:0000313" key="12">
    <source>
        <dbReference type="EMBL" id="QCN98098.1"/>
    </source>
</evidence>
<dbReference type="InterPro" id="IPR005667">
    <property type="entry name" value="Sulph_transpt2"/>
</dbReference>
<dbReference type="PROSITE" id="PS50928">
    <property type="entry name" value="ABC_TM1"/>
    <property type="match status" value="1"/>
</dbReference>
<comment type="function">
    <text evidence="9">Part of the ABC transporter complex (TC 3.A.1.6.1) involved in sulfate/thiosulfate import.</text>
</comment>
<feature type="transmembrane region" description="Helical" evidence="9">
    <location>
        <begin position="66"/>
        <end position="95"/>
    </location>
</feature>
<dbReference type="InterPro" id="IPR011865">
    <property type="entry name" value="CysT_permease"/>
</dbReference>
<organism evidence="11 13">
    <name type="scientific">Azospirillum argentinense</name>
    <dbReference type="NCBI Taxonomy" id="2970906"/>
    <lineage>
        <taxon>Bacteria</taxon>
        <taxon>Pseudomonadati</taxon>
        <taxon>Pseudomonadota</taxon>
        <taxon>Alphaproteobacteria</taxon>
        <taxon>Rhodospirillales</taxon>
        <taxon>Azospirillaceae</taxon>
        <taxon>Azospirillum</taxon>
    </lineage>
</organism>
<geneLocation type="plasmid" evidence="12 14">
    <name>p1</name>
</geneLocation>
<evidence type="ECO:0000313" key="14">
    <source>
        <dbReference type="Proteomes" id="UP000298595"/>
    </source>
</evidence>
<dbReference type="GO" id="GO:0015419">
    <property type="term" value="F:ABC-type sulfate transporter activity"/>
    <property type="evidence" value="ECO:0007669"/>
    <property type="project" value="UniProtKB-UniRule"/>
</dbReference>
<dbReference type="PANTHER" id="PTHR30406:SF8">
    <property type="entry name" value="SULFATE TRANSPORT SYSTEM PERMEASE PROTEIN CYST"/>
    <property type="match status" value="1"/>
</dbReference>
<comment type="subcellular location">
    <subcellularLocation>
        <location evidence="1">Cell membrane</location>
        <topology evidence="1">Multi-pass membrane protein</topology>
    </subcellularLocation>
</comment>
<comment type="subunit">
    <text evidence="2">The complex is composed of two ATP-binding proteins (CysA), two transmembrane proteins (CysT and CysW) and a solute-binding protein (CysP).</text>
</comment>
<dbReference type="NCBIfam" id="TIGR02139">
    <property type="entry name" value="permease_CysT"/>
    <property type="match status" value="1"/>
</dbReference>
<dbReference type="InterPro" id="IPR000515">
    <property type="entry name" value="MetI-like"/>
</dbReference>
<dbReference type="KEGG" id="aare:D3093_21695"/>
<keyword evidence="5 9" id="KW-1133">Transmembrane helix</keyword>
<evidence type="ECO:0000256" key="2">
    <source>
        <dbReference type="ARBA" id="ARBA00011779"/>
    </source>
</evidence>
<keyword evidence="7 9" id="KW-0472">Membrane</keyword>
<accession>A0A2K1FQT9</accession>
<gene>
    <name evidence="11" type="primary">cysT</name>
    <name evidence="11" type="ORF">C1S70_31825</name>
    <name evidence="12" type="ORF">D3093_21695</name>
</gene>
<dbReference type="InterPro" id="IPR035906">
    <property type="entry name" value="MetI-like_sf"/>
</dbReference>
<dbReference type="OrthoDB" id="9804629at2"/>
<dbReference type="EMBL" id="POWG01000072">
    <property type="protein sequence ID" value="PNQ94898.1"/>
    <property type="molecule type" value="Genomic_DNA"/>
</dbReference>
<evidence type="ECO:0000256" key="6">
    <source>
        <dbReference type="ARBA" id="ARBA00023032"/>
    </source>
</evidence>
<evidence type="ECO:0000256" key="7">
    <source>
        <dbReference type="ARBA" id="ARBA00023136"/>
    </source>
</evidence>
<proteinExistence type="inferred from homology"/>
<evidence type="ECO:0000256" key="4">
    <source>
        <dbReference type="ARBA" id="ARBA00022692"/>
    </source>
</evidence>
<dbReference type="NCBIfam" id="TIGR00969">
    <property type="entry name" value="3a0106s02"/>
    <property type="match status" value="1"/>
</dbReference>
<feature type="domain" description="ABC transmembrane type-1" evidence="10">
    <location>
        <begin position="69"/>
        <end position="273"/>
    </location>
</feature>
<evidence type="ECO:0000256" key="1">
    <source>
        <dbReference type="ARBA" id="ARBA00004651"/>
    </source>
</evidence>
<feature type="transmembrane region" description="Helical" evidence="9">
    <location>
        <begin position="198"/>
        <end position="216"/>
    </location>
</feature>
<geneLocation type="plasmid" evidence="11">
    <name>p51unnamed</name>
</geneLocation>